<dbReference type="PANTHER" id="PTHR31325">
    <property type="entry name" value="OS01G0798800 PROTEIN-RELATED"/>
    <property type="match status" value="1"/>
</dbReference>
<dbReference type="InterPro" id="IPR007658">
    <property type="entry name" value="DUF594"/>
</dbReference>
<evidence type="ECO:0000259" key="3">
    <source>
        <dbReference type="Pfam" id="PF13968"/>
    </source>
</evidence>
<reference evidence="4" key="1">
    <citation type="submission" date="2013-05" db="EMBL/GenBank/DDBJ databases">
        <title>Building the sugarcane genome for biotechnology and identifying evolutionary trends.</title>
        <authorList>
            <person name="De Setta N."/>
            <person name="Monteiro-Vitorello C.B."/>
            <person name="Metcalfe C.J."/>
            <person name="Cruz G.M.Q."/>
            <person name="Del Bem L.E."/>
            <person name="Vicentini R."/>
            <person name="Nogueira F.T.S."/>
            <person name="Campos R.A."/>
            <person name="Nunes S.L."/>
            <person name="Turrini P.C.G."/>
            <person name="Vieira A.P."/>
            <person name="Cruz E.A.O."/>
            <person name="Correa T.C.S."/>
            <person name="Hotta C.T."/>
            <person name="de Mello-Varani A."/>
            <person name="Vautrin S."/>
            <person name="Trindade A.S."/>
            <person name="Vilela M.M."/>
            <person name="Horta C.L."/>
            <person name="Sato P.M."/>
            <person name="de Andrade R.F."/>
            <person name="Nishiyama M.Y."/>
            <person name="Cardoso-Silva C.B."/>
            <person name="Scortecci K.C."/>
            <person name="Garcia A.A.F."/>
            <person name="Carneiro M.S."/>
            <person name="Kim C."/>
            <person name="Paterson A.H."/>
            <person name="Berges H."/>
            <person name="D'Hont A."/>
            <person name="de-Souza A.P."/>
            <person name="Souza G.M."/>
            <person name="Vincentz M."/>
            <person name="Kitajima J.P."/>
            <person name="Van Sluys M.-A."/>
        </authorList>
    </citation>
    <scope>NUCLEOTIDE SEQUENCE</scope>
</reference>
<dbReference type="Pfam" id="PF13968">
    <property type="entry name" value="DUF4220"/>
    <property type="match status" value="1"/>
</dbReference>
<sequence>MAKGVLLHAAIKLQLALSAGPSSTSKKWSFPVADGPESDRKVYLLPFCCLVFVQAPALVLINIKQVGELHGVEILAAAVVLLQFLQFILHHLRFRRSHWLLQWGAWGAYYVPMPLAALAVGEMLRLQRPYWPVAVLFAAGQSDTMAAYSLDDDSHNMRRFAKRTLYLAYLVVALLQLQQGVPTELPYYSLVAGFIVLLVHLKFSSMAMVPSGDICMVAAEAASSRRCRSAQQGLAAVVAVGSLESRSSAIAGSTTYEDILAMEYSEKLQDVCLSSALCLQLLQRYHSPRQRVAPSIANTAFRKLLVVEDSLRDYARALKLVEVQLSLMYDHFFSAHGSPSSASYKLYWDHWVFKIGFLMHTLSLVYVYPKANLNDLQPQRRQAEAEHGGEFAIGAVYLLVMLELCQLVHYLTSDRFVVSYMCDRARALSQARRTSSGSTCKPLHMVVLNAILLETRDTSWQTTLGQYSLVEDYSDYSCTSLGQRFMGRLHHHGRRPQTGNPASAVPLSMDQVKAWILEKLVIVTPPERGRSVSSASSATASEAGEPSSSPSRRKKYFPRQLSWTFRQETETHTILTWHIATWICSMRTVEEASSDYMAATKLSSYCAYLVAFHPELLPEHNTVVTRIFEKAIREAELHLKGETSPYGRYTRLAEEQGKLPQGVLERASRLARQLKQIEIKHGSSYCWAMIADFWAQMMLHLAQSGNATAHIEHLAKGGEFVTRLWALLSNAGMQQNTTLIIKRKKIDDRKKVHTE</sequence>
<proteinExistence type="predicted"/>
<gene>
    <name evidence="4" type="ORF">SHCRBa_159_M03_F_110</name>
</gene>
<dbReference type="EMBL" id="KF184840">
    <property type="protein sequence ID" value="AGT16387.1"/>
    <property type="molecule type" value="Genomic_DNA"/>
</dbReference>
<feature type="transmembrane region" description="Helical" evidence="2">
    <location>
        <begin position="100"/>
        <end position="120"/>
    </location>
</feature>
<dbReference type="AlphaFoldDB" id="A0A059PZ42"/>
<evidence type="ECO:0000256" key="2">
    <source>
        <dbReference type="SAM" id="Phobius"/>
    </source>
</evidence>
<dbReference type="InterPro" id="IPR025315">
    <property type="entry name" value="DUF4220"/>
</dbReference>
<name>A0A059PZ42_9POAL</name>
<organism evidence="4">
    <name type="scientific">Saccharum hybrid cultivar R570</name>
    <dbReference type="NCBI Taxonomy" id="131158"/>
    <lineage>
        <taxon>Eukaryota</taxon>
        <taxon>Viridiplantae</taxon>
        <taxon>Streptophyta</taxon>
        <taxon>Embryophyta</taxon>
        <taxon>Tracheophyta</taxon>
        <taxon>Spermatophyta</taxon>
        <taxon>Magnoliopsida</taxon>
        <taxon>Liliopsida</taxon>
        <taxon>Poales</taxon>
        <taxon>Poaceae</taxon>
        <taxon>PACMAD clade</taxon>
        <taxon>Panicoideae</taxon>
        <taxon>Andropogonodae</taxon>
        <taxon>Andropogoneae</taxon>
        <taxon>Saccharinae</taxon>
        <taxon>Saccharum</taxon>
        <taxon>Saccharum officinarum species complex</taxon>
    </lineage>
</organism>
<feature type="transmembrane region" description="Helical" evidence="2">
    <location>
        <begin position="75"/>
        <end position="94"/>
    </location>
</feature>
<evidence type="ECO:0000256" key="1">
    <source>
        <dbReference type="SAM" id="MobiDB-lite"/>
    </source>
</evidence>
<feature type="transmembrane region" description="Helical" evidence="2">
    <location>
        <begin position="164"/>
        <end position="181"/>
    </location>
</feature>
<keyword evidence="2" id="KW-1133">Transmembrane helix</keyword>
<evidence type="ECO:0000313" key="4">
    <source>
        <dbReference type="EMBL" id="AGT16387.1"/>
    </source>
</evidence>
<feature type="domain" description="DUF4220" evidence="3">
    <location>
        <begin position="106"/>
        <end position="471"/>
    </location>
</feature>
<feature type="compositionally biased region" description="Low complexity" evidence="1">
    <location>
        <begin position="531"/>
        <end position="550"/>
    </location>
</feature>
<accession>A0A059PZ42</accession>
<feature type="region of interest" description="Disordered" evidence="1">
    <location>
        <begin position="528"/>
        <end position="554"/>
    </location>
</feature>
<keyword evidence="2" id="KW-0472">Membrane</keyword>
<protein>
    <recommendedName>
        <fullName evidence="3">DUF4220 domain-containing protein</fullName>
    </recommendedName>
</protein>
<dbReference type="Pfam" id="PF04578">
    <property type="entry name" value="DUF594"/>
    <property type="match status" value="1"/>
</dbReference>
<feature type="transmembrane region" description="Helical" evidence="2">
    <location>
        <begin position="42"/>
        <end position="63"/>
    </location>
</feature>
<keyword evidence="2" id="KW-0812">Transmembrane</keyword>